<dbReference type="Gene3D" id="3.20.20.80">
    <property type="entry name" value="Glycosidases"/>
    <property type="match status" value="1"/>
</dbReference>
<comment type="caution">
    <text evidence="3">The sequence shown here is derived from an EMBL/GenBank/DDBJ whole genome shotgun (WGS) entry which is preliminary data.</text>
</comment>
<feature type="signal peptide" evidence="1">
    <location>
        <begin position="1"/>
        <end position="29"/>
    </location>
</feature>
<sequence>MEEEHMKFNRLFSGMALAGVMTLSASAFAAMTPTSDFKVVGYFPSWQGSTDAVQYDKLTHINYAFLLPNADGTLKPLEGSHTLKALVQKAHAQNVKVGIAIGGWNGGMIVPLRHWPVTLSHGPPLSLT</sequence>
<evidence type="ECO:0000313" key="3">
    <source>
        <dbReference type="EMBL" id="GAL03865.1"/>
    </source>
</evidence>
<dbReference type="AlphaFoldDB" id="A0A090QL38"/>
<dbReference type="InterPro" id="IPR017853">
    <property type="entry name" value="GH"/>
</dbReference>
<proteinExistence type="predicted"/>
<evidence type="ECO:0000313" key="4">
    <source>
        <dbReference type="Proteomes" id="UP000029227"/>
    </source>
</evidence>
<reference evidence="3 4" key="1">
    <citation type="journal article" date="2014" name="Genome Announc.">
        <title>Draft Genome Sequences of Two Vibrionaceae Species, Vibrio ponticus C121 and Photobacterium aphoticum C119, Isolated as Coral Reef Microbiota.</title>
        <authorList>
            <person name="Al-saari N."/>
            <person name="Meirelles P.M."/>
            <person name="Mino S."/>
            <person name="Suda W."/>
            <person name="Oshima K."/>
            <person name="Hattori M."/>
            <person name="Ohkuma M."/>
            <person name="Thompson F.L."/>
            <person name="Gomez-Gil B."/>
            <person name="Sawabe T."/>
            <person name="Sawabe T."/>
        </authorList>
    </citation>
    <scope>NUCLEOTIDE SEQUENCE [LARGE SCALE GENOMIC DNA]</scope>
    <source>
        <strain evidence="3 4">JCM 19237</strain>
    </source>
</reference>
<dbReference type="SUPFAM" id="SSF51445">
    <property type="entry name" value="(Trans)glycosidases"/>
    <property type="match status" value="1"/>
</dbReference>
<accession>A0A090QL38</accession>
<dbReference type="STRING" id="754436.JCM19237_2016"/>
<keyword evidence="3" id="KW-0378">Hydrolase</keyword>
<dbReference type="Pfam" id="PF00704">
    <property type="entry name" value="Glyco_hydro_18"/>
    <property type="match status" value="1"/>
</dbReference>
<keyword evidence="1" id="KW-0732">Signal</keyword>
<feature type="domain" description="GH18" evidence="2">
    <location>
        <begin position="37"/>
        <end position="128"/>
    </location>
</feature>
<protein>
    <submittedName>
        <fullName evidence="3">Chitinase</fullName>
        <ecNumber evidence="3">3.2.1.14</ecNumber>
    </submittedName>
</protein>
<organism evidence="3 4">
    <name type="scientific">Photobacterium aphoticum</name>
    <dbReference type="NCBI Taxonomy" id="754436"/>
    <lineage>
        <taxon>Bacteria</taxon>
        <taxon>Pseudomonadati</taxon>
        <taxon>Pseudomonadota</taxon>
        <taxon>Gammaproteobacteria</taxon>
        <taxon>Vibrionales</taxon>
        <taxon>Vibrionaceae</taxon>
        <taxon>Photobacterium</taxon>
    </lineage>
</organism>
<dbReference type="GO" id="GO:0008843">
    <property type="term" value="F:endochitinase activity"/>
    <property type="evidence" value="ECO:0007669"/>
    <property type="project" value="UniProtKB-EC"/>
</dbReference>
<dbReference type="EC" id="3.2.1.14" evidence="3"/>
<evidence type="ECO:0000256" key="1">
    <source>
        <dbReference type="SAM" id="SignalP"/>
    </source>
</evidence>
<dbReference type="GO" id="GO:0005975">
    <property type="term" value="P:carbohydrate metabolic process"/>
    <property type="evidence" value="ECO:0007669"/>
    <property type="project" value="InterPro"/>
</dbReference>
<keyword evidence="3" id="KW-0326">Glycosidase</keyword>
<feature type="chain" id="PRO_5001861960" evidence="1">
    <location>
        <begin position="30"/>
        <end position="128"/>
    </location>
</feature>
<dbReference type="EMBL" id="BBMN01000003">
    <property type="protein sequence ID" value="GAL03865.1"/>
    <property type="molecule type" value="Genomic_DNA"/>
</dbReference>
<name>A0A090QL38_9GAMM</name>
<dbReference type="eggNOG" id="COG3325">
    <property type="taxonomic scope" value="Bacteria"/>
</dbReference>
<gene>
    <name evidence="3" type="ORF">JCM19237_2016</name>
</gene>
<evidence type="ECO:0000259" key="2">
    <source>
        <dbReference type="PROSITE" id="PS51910"/>
    </source>
</evidence>
<dbReference type="PROSITE" id="PS51910">
    <property type="entry name" value="GH18_2"/>
    <property type="match status" value="1"/>
</dbReference>
<dbReference type="Proteomes" id="UP000029227">
    <property type="component" value="Unassembled WGS sequence"/>
</dbReference>
<dbReference type="InterPro" id="IPR001223">
    <property type="entry name" value="Glyco_hydro18_cat"/>
</dbReference>